<dbReference type="AlphaFoldDB" id="A0A2Z6SPX5"/>
<dbReference type="InterPro" id="IPR012337">
    <property type="entry name" value="RNaseH-like_sf"/>
</dbReference>
<organism evidence="1 2">
    <name type="scientific">Rhizophagus clarus</name>
    <dbReference type="NCBI Taxonomy" id="94130"/>
    <lineage>
        <taxon>Eukaryota</taxon>
        <taxon>Fungi</taxon>
        <taxon>Fungi incertae sedis</taxon>
        <taxon>Mucoromycota</taxon>
        <taxon>Glomeromycotina</taxon>
        <taxon>Glomeromycetes</taxon>
        <taxon>Glomerales</taxon>
        <taxon>Glomeraceae</taxon>
        <taxon>Rhizophagus</taxon>
    </lineage>
</organism>
<keyword evidence="2" id="KW-1185">Reference proteome</keyword>
<dbReference type="STRING" id="94130.A0A2Z6SPX5"/>
<name>A0A2Z6SPX5_9GLOM</name>
<dbReference type="EMBL" id="BEXD01004345">
    <property type="protein sequence ID" value="GBC09997.1"/>
    <property type="molecule type" value="Genomic_DNA"/>
</dbReference>
<evidence type="ECO:0008006" key="3">
    <source>
        <dbReference type="Google" id="ProtNLM"/>
    </source>
</evidence>
<protein>
    <recommendedName>
        <fullName evidence="3">DUF659 domain-containing protein</fullName>
    </recommendedName>
</protein>
<accession>A0A2Z6SPX5</accession>
<evidence type="ECO:0000313" key="2">
    <source>
        <dbReference type="Proteomes" id="UP000247702"/>
    </source>
</evidence>
<evidence type="ECO:0000313" key="1">
    <source>
        <dbReference type="EMBL" id="GBC09997.1"/>
    </source>
</evidence>
<dbReference type="Proteomes" id="UP000247702">
    <property type="component" value="Unassembled WGS sequence"/>
</dbReference>
<proteinExistence type="predicted"/>
<sequence>MLTNLKKKEITVCAIVTDSAPAYAAAWCQIRISKRSITFLLCFAHQINLCVDEIFKEFTEFKTAIDYAIRLAAFLRIQIIDFLLLKMGPQLISKICNIAGFGNQLRLVICKPANNSQTRK</sequence>
<gene>
    <name evidence="1" type="ORF">RclHR1_09270002</name>
</gene>
<reference evidence="1 2" key="1">
    <citation type="submission" date="2017-11" db="EMBL/GenBank/DDBJ databases">
        <title>The genome of Rhizophagus clarus HR1 reveals common genetic basis of auxotrophy among arbuscular mycorrhizal fungi.</title>
        <authorList>
            <person name="Kobayashi Y."/>
        </authorList>
    </citation>
    <scope>NUCLEOTIDE SEQUENCE [LARGE SCALE GENOMIC DNA]</scope>
    <source>
        <strain evidence="1 2">HR1</strain>
    </source>
</reference>
<comment type="caution">
    <text evidence="1">The sequence shown here is derived from an EMBL/GenBank/DDBJ whole genome shotgun (WGS) entry which is preliminary data.</text>
</comment>
<dbReference type="SUPFAM" id="SSF53098">
    <property type="entry name" value="Ribonuclease H-like"/>
    <property type="match status" value="1"/>
</dbReference>